<dbReference type="OrthoDB" id="9426310at2759"/>
<protein>
    <submittedName>
        <fullName evidence="2">Dynein heavy chain 3, axonemal</fullName>
    </submittedName>
</protein>
<sequence length="70" mass="7904">MSHAKQIPELPPLPSVAVSDPSQLYQENSHYPTLMQRASWMLAVPLKEQCHFRTPSNSIANNYTLTAHND</sequence>
<name>V8NQE6_OPHHA</name>
<proteinExistence type="predicted"/>
<dbReference type="AlphaFoldDB" id="V8NQE6"/>
<evidence type="ECO:0000313" key="3">
    <source>
        <dbReference type="Proteomes" id="UP000018936"/>
    </source>
</evidence>
<feature type="region of interest" description="Disordered" evidence="1">
    <location>
        <begin position="1"/>
        <end position="21"/>
    </location>
</feature>
<dbReference type="EMBL" id="AZIM01002364">
    <property type="protein sequence ID" value="ETE64181.1"/>
    <property type="molecule type" value="Genomic_DNA"/>
</dbReference>
<comment type="caution">
    <text evidence="2">The sequence shown here is derived from an EMBL/GenBank/DDBJ whole genome shotgun (WGS) entry which is preliminary data.</text>
</comment>
<keyword evidence="3" id="KW-1185">Reference proteome</keyword>
<gene>
    <name evidence="2" type="primary">Dnah3</name>
    <name evidence="2" type="ORF">L345_10062</name>
</gene>
<dbReference type="Proteomes" id="UP000018936">
    <property type="component" value="Unassembled WGS sequence"/>
</dbReference>
<evidence type="ECO:0000256" key="1">
    <source>
        <dbReference type="SAM" id="MobiDB-lite"/>
    </source>
</evidence>
<accession>V8NQE6</accession>
<reference evidence="2 3" key="1">
    <citation type="journal article" date="2013" name="Proc. Natl. Acad. Sci. U.S.A.">
        <title>The king cobra genome reveals dynamic gene evolution and adaptation in the snake venom system.</title>
        <authorList>
            <person name="Vonk F.J."/>
            <person name="Casewell N.R."/>
            <person name="Henkel C.V."/>
            <person name="Heimberg A.M."/>
            <person name="Jansen H.J."/>
            <person name="McCleary R.J."/>
            <person name="Kerkkamp H.M."/>
            <person name="Vos R.A."/>
            <person name="Guerreiro I."/>
            <person name="Calvete J.J."/>
            <person name="Wuster W."/>
            <person name="Woods A.E."/>
            <person name="Logan J.M."/>
            <person name="Harrison R.A."/>
            <person name="Castoe T.A."/>
            <person name="de Koning A.P."/>
            <person name="Pollock D.D."/>
            <person name="Yandell M."/>
            <person name="Calderon D."/>
            <person name="Renjifo C."/>
            <person name="Currier R.B."/>
            <person name="Salgado D."/>
            <person name="Pla D."/>
            <person name="Sanz L."/>
            <person name="Hyder A.S."/>
            <person name="Ribeiro J.M."/>
            <person name="Arntzen J.W."/>
            <person name="van den Thillart G.E."/>
            <person name="Boetzer M."/>
            <person name="Pirovano W."/>
            <person name="Dirks R.P."/>
            <person name="Spaink H.P."/>
            <person name="Duboule D."/>
            <person name="McGlinn E."/>
            <person name="Kini R.M."/>
            <person name="Richardson M.K."/>
        </authorList>
    </citation>
    <scope>NUCLEOTIDE SEQUENCE</scope>
    <source>
        <tissue evidence="2">Blood</tissue>
    </source>
</reference>
<organism evidence="2 3">
    <name type="scientific">Ophiophagus hannah</name>
    <name type="common">King cobra</name>
    <name type="synonym">Naja hannah</name>
    <dbReference type="NCBI Taxonomy" id="8665"/>
    <lineage>
        <taxon>Eukaryota</taxon>
        <taxon>Metazoa</taxon>
        <taxon>Chordata</taxon>
        <taxon>Craniata</taxon>
        <taxon>Vertebrata</taxon>
        <taxon>Euteleostomi</taxon>
        <taxon>Lepidosauria</taxon>
        <taxon>Squamata</taxon>
        <taxon>Bifurcata</taxon>
        <taxon>Unidentata</taxon>
        <taxon>Episquamata</taxon>
        <taxon>Toxicofera</taxon>
        <taxon>Serpentes</taxon>
        <taxon>Colubroidea</taxon>
        <taxon>Elapidae</taxon>
        <taxon>Elapinae</taxon>
        <taxon>Ophiophagus</taxon>
    </lineage>
</organism>
<evidence type="ECO:0000313" key="2">
    <source>
        <dbReference type="EMBL" id="ETE64181.1"/>
    </source>
</evidence>